<dbReference type="InterPro" id="IPR029058">
    <property type="entry name" value="AB_hydrolase_fold"/>
</dbReference>
<comment type="caution">
    <text evidence="3">The sequence shown here is derived from an EMBL/GenBank/DDBJ whole genome shotgun (WGS) entry which is preliminary data.</text>
</comment>
<keyword evidence="4" id="KW-1185">Reference proteome</keyword>
<dbReference type="GO" id="GO:0016787">
    <property type="term" value="F:hydrolase activity"/>
    <property type="evidence" value="ECO:0007669"/>
    <property type="project" value="UniProtKB-KW"/>
</dbReference>
<dbReference type="Gene3D" id="3.40.50.1820">
    <property type="entry name" value="alpha/beta hydrolase"/>
    <property type="match status" value="1"/>
</dbReference>
<dbReference type="RefSeq" id="WP_119703691.1">
    <property type="nucleotide sequence ID" value="NZ_JBHSOI010000001.1"/>
</dbReference>
<dbReference type="PANTHER" id="PTHR43329">
    <property type="entry name" value="EPOXIDE HYDROLASE"/>
    <property type="match status" value="1"/>
</dbReference>
<keyword evidence="1 3" id="KW-0378">Hydrolase</keyword>
<protein>
    <submittedName>
        <fullName evidence="3">Alpha/beta hydrolase</fullName>
    </submittedName>
</protein>
<dbReference type="InterPro" id="IPR000073">
    <property type="entry name" value="AB_hydrolase_1"/>
</dbReference>
<reference evidence="3 4" key="1">
    <citation type="submission" date="2018-08" db="EMBL/GenBank/DDBJ databases">
        <title>Aeromicrobium sp. M2KJ-4, whole genome shotgun sequence.</title>
        <authorList>
            <person name="Tuo L."/>
        </authorList>
    </citation>
    <scope>NUCLEOTIDE SEQUENCE [LARGE SCALE GENOMIC DNA]</scope>
    <source>
        <strain evidence="3 4">M2KJ-4</strain>
    </source>
</reference>
<dbReference type="EMBL" id="QUBR01000001">
    <property type="protein sequence ID" value="REK73581.1"/>
    <property type="molecule type" value="Genomic_DNA"/>
</dbReference>
<dbReference type="InterPro" id="IPR000639">
    <property type="entry name" value="Epox_hydrolase-like"/>
</dbReference>
<name>A0A371PCA9_9ACTN</name>
<evidence type="ECO:0000256" key="1">
    <source>
        <dbReference type="ARBA" id="ARBA00022801"/>
    </source>
</evidence>
<evidence type="ECO:0000313" key="3">
    <source>
        <dbReference type="EMBL" id="REK73581.1"/>
    </source>
</evidence>
<dbReference type="AlphaFoldDB" id="A0A371PCA9"/>
<evidence type="ECO:0000259" key="2">
    <source>
        <dbReference type="Pfam" id="PF00561"/>
    </source>
</evidence>
<dbReference type="PRINTS" id="PR00111">
    <property type="entry name" value="ABHYDROLASE"/>
</dbReference>
<sequence>MTFDTTTPVTVGDLTFDVRFAGPDDGAPVFLLHGFPETSLSWTQVAAQLAEAGLRVVAPDQRGYSPGARPEGVAAYTTDLLVADVIGLADALGIGSFDVVGHDWGSVVAWLVAAAHPERVRSLTAVSVPHLRAYNDALRNDPDQREKGAYMQVFRQEGTAEELLLADSARRLVAIYGDAVPTALAVRYVAHLAEPGALTAALSWYRAMTAELASAPRTVVPTTFVWGAHDQAIGRVPAEACGDFVDADYRFVELSDIGHWVPEQAPDALAEAVLDRIRA</sequence>
<dbReference type="Proteomes" id="UP000265581">
    <property type="component" value="Unassembled WGS sequence"/>
</dbReference>
<proteinExistence type="predicted"/>
<organism evidence="3 4">
    <name type="scientific">Aeromicrobium endophyticum</name>
    <dbReference type="NCBI Taxonomy" id="2292704"/>
    <lineage>
        <taxon>Bacteria</taxon>
        <taxon>Bacillati</taxon>
        <taxon>Actinomycetota</taxon>
        <taxon>Actinomycetes</taxon>
        <taxon>Propionibacteriales</taxon>
        <taxon>Nocardioidaceae</taxon>
        <taxon>Aeromicrobium</taxon>
    </lineage>
</organism>
<dbReference type="Pfam" id="PF00561">
    <property type="entry name" value="Abhydrolase_1"/>
    <property type="match status" value="1"/>
</dbReference>
<feature type="domain" description="AB hydrolase-1" evidence="2">
    <location>
        <begin position="28"/>
        <end position="265"/>
    </location>
</feature>
<evidence type="ECO:0000313" key="4">
    <source>
        <dbReference type="Proteomes" id="UP000265581"/>
    </source>
</evidence>
<dbReference type="PRINTS" id="PR00412">
    <property type="entry name" value="EPOXHYDRLASE"/>
</dbReference>
<accession>A0A371PCA9</accession>
<dbReference type="OrthoDB" id="2987348at2"/>
<gene>
    <name evidence="3" type="ORF">DX116_08570</name>
</gene>
<dbReference type="SUPFAM" id="SSF53474">
    <property type="entry name" value="alpha/beta-Hydrolases"/>
    <property type="match status" value="1"/>
</dbReference>